<feature type="compositionally biased region" description="Polar residues" evidence="2">
    <location>
        <begin position="328"/>
        <end position="339"/>
    </location>
</feature>
<feature type="region of interest" description="Disordered" evidence="2">
    <location>
        <begin position="328"/>
        <end position="360"/>
    </location>
</feature>
<organism evidence="3 4">
    <name type="scientific">Armillaria solidipes</name>
    <dbReference type="NCBI Taxonomy" id="1076256"/>
    <lineage>
        <taxon>Eukaryota</taxon>
        <taxon>Fungi</taxon>
        <taxon>Dikarya</taxon>
        <taxon>Basidiomycota</taxon>
        <taxon>Agaricomycotina</taxon>
        <taxon>Agaricomycetes</taxon>
        <taxon>Agaricomycetidae</taxon>
        <taxon>Agaricales</taxon>
        <taxon>Marasmiineae</taxon>
        <taxon>Physalacriaceae</taxon>
        <taxon>Armillaria</taxon>
    </lineage>
</organism>
<name>A0A2H3BXR9_9AGAR</name>
<accession>A0A2H3BXR9</accession>
<feature type="region of interest" description="Disordered" evidence="2">
    <location>
        <begin position="217"/>
        <end position="269"/>
    </location>
</feature>
<feature type="region of interest" description="Disordered" evidence="2">
    <location>
        <begin position="90"/>
        <end position="115"/>
    </location>
</feature>
<feature type="compositionally biased region" description="Basic and acidic residues" evidence="2">
    <location>
        <begin position="237"/>
        <end position="252"/>
    </location>
</feature>
<proteinExistence type="predicted"/>
<evidence type="ECO:0000313" key="3">
    <source>
        <dbReference type="EMBL" id="PBK71772.1"/>
    </source>
</evidence>
<dbReference type="EMBL" id="KZ293423">
    <property type="protein sequence ID" value="PBK71772.1"/>
    <property type="molecule type" value="Genomic_DNA"/>
</dbReference>
<feature type="region of interest" description="Disordered" evidence="2">
    <location>
        <begin position="283"/>
        <end position="313"/>
    </location>
</feature>
<keyword evidence="4" id="KW-1185">Reference proteome</keyword>
<sequence>MALPSEVFDHFNYDYETFGELDEVAPWMQRVDSNVPYFSQSQHNFPIAPFPLPDSPTWEHPQQVQYYAPQHHPRRTQGYHPPQYRAYPMGGQGDVALDQEEGGSGQPLEPSREERLQQARLKLETYHSEVENLRRQLEAARDHQTGHASYSFSPPSLFLPGDKKSKTSFSNGEYFYPINQHLSDPPIMSSHTRTPNEEWAGQEIERNIWRYYLDAPPSSYSPPRQPNRVLVSAQPRPRMEDAHSTEPVRRLEAPAPRPPHLAPASWPMGRFLTHPGRAVTIHTSRFPSDSEDSNSDTPNPGPQSKSGSETPLQTSRPILLLLPDEQATPSTSMDQTMTGPPSPRSIEKFSAPITPRPGSYKDAMLKLTTISEAMTEPRWIGTLLSNKEIQSLEQDDRRPS</sequence>
<dbReference type="Proteomes" id="UP000218334">
    <property type="component" value="Unassembled WGS sequence"/>
</dbReference>
<protein>
    <submittedName>
        <fullName evidence="3">Uncharacterized protein</fullName>
    </submittedName>
</protein>
<evidence type="ECO:0000256" key="1">
    <source>
        <dbReference type="SAM" id="Coils"/>
    </source>
</evidence>
<feature type="compositionally biased region" description="Polar residues" evidence="2">
    <location>
        <begin position="295"/>
        <end position="313"/>
    </location>
</feature>
<dbReference type="AlphaFoldDB" id="A0A2H3BXR9"/>
<evidence type="ECO:0000256" key="2">
    <source>
        <dbReference type="SAM" id="MobiDB-lite"/>
    </source>
</evidence>
<keyword evidence="1" id="KW-0175">Coiled coil</keyword>
<feature type="coiled-coil region" evidence="1">
    <location>
        <begin position="116"/>
        <end position="143"/>
    </location>
</feature>
<evidence type="ECO:0000313" key="4">
    <source>
        <dbReference type="Proteomes" id="UP000218334"/>
    </source>
</evidence>
<gene>
    <name evidence="3" type="ORF">ARMSODRAFT_1016760</name>
</gene>
<reference evidence="4" key="1">
    <citation type="journal article" date="2017" name="Nat. Ecol. Evol.">
        <title>Genome expansion and lineage-specific genetic innovations in the forest pathogenic fungi Armillaria.</title>
        <authorList>
            <person name="Sipos G."/>
            <person name="Prasanna A.N."/>
            <person name="Walter M.C."/>
            <person name="O'Connor E."/>
            <person name="Balint B."/>
            <person name="Krizsan K."/>
            <person name="Kiss B."/>
            <person name="Hess J."/>
            <person name="Varga T."/>
            <person name="Slot J."/>
            <person name="Riley R."/>
            <person name="Boka B."/>
            <person name="Rigling D."/>
            <person name="Barry K."/>
            <person name="Lee J."/>
            <person name="Mihaltcheva S."/>
            <person name="LaButti K."/>
            <person name="Lipzen A."/>
            <person name="Waldron R."/>
            <person name="Moloney N.M."/>
            <person name="Sperisen C."/>
            <person name="Kredics L."/>
            <person name="Vagvoelgyi C."/>
            <person name="Patrignani A."/>
            <person name="Fitzpatrick D."/>
            <person name="Nagy I."/>
            <person name="Doyle S."/>
            <person name="Anderson J.B."/>
            <person name="Grigoriev I.V."/>
            <person name="Gueldener U."/>
            <person name="Muensterkoetter M."/>
            <person name="Nagy L.G."/>
        </authorList>
    </citation>
    <scope>NUCLEOTIDE SEQUENCE [LARGE SCALE GENOMIC DNA]</scope>
    <source>
        <strain evidence="4">28-4</strain>
    </source>
</reference>